<dbReference type="InterPro" id="IPR036652">
    <property type="entry name" value="YjeF_N_dom_sf"/>
</dbReference>
<dbReference type="AlphaFoldDB" id="A0A7J3JR80"/>
<comment type="similarity">
    <text evidence="17">Belongs to the NnrD/CARKD family.</text>
</comment>
<comment type="catalytic activity">
    <reaction evidence="2 18 19">
        <text>(6R)-NADPHX = (6S)-NADPHX</text>
        <dbReference type="Rhea" id="RHEA:32227"/>
        <dbReference type="ChEBI" id="CHEBI:64076"/>
        <dbReference type="ChEBI" id="CHEBI:64077"/>
        <dbReference type="EC" id="5.1.99.6"/>
    </reaction>
</comment>
<evidence type="ECO:0000256" key="9">
    <source>
        <dbReference type="ARBA" id="ARBA00022958"/>
    </source>
</evidence>
<feature type="domain" description="YjeF N-terminal" evidence="21">
    <location>
        <begin position="9"/>
        <end position="220"/>
    </location>
</feature>
<dbReference type="CDD" id="cd01171">
    <property type="entry name" value="YXKO-related"/>
    <property type="match status" value="1"/>
</dbReference>
<comment type="catalytic activity">
    <reaction evidence="16 17 19">
        <text>(6S)-NADPHX + ADP = AMP + phosphate + NADPH + H(+)</text>
        <dbReference type="Rhea" id="RHEA:32235"/>
        <dbReference type="ChEBI" id="CHEBI:15378"/>
        <dbReference type="ChEBI" id="CHEBI:43474"/>
        <dbReference type="ChEBI" id="CHEBI:57783"/>
        <dbReference type="ChEBI" id="CHEBI:64076"/>
        <dbReference type="ChEBI" id="CHEBI:456215"/>
        <dbReference type="ChEBI" id="CHEBI:456216"/>
        <dbReference type="EC" id="4.2.1.136"/>
    </reaction>
</comment>
<evidence type="ECO:0000256" key="12">
    <source>
        <dbReference type="ARBA" id="ARBA00023239"/>
    </source>
</evidence>
<evidence type="ECO:0000256" key="10">
    <source>
        <dbReference type="ARBA" id="ARBA00023027"/>
    </source>
</evidence>
<dbReference type="GO" id="GO:0005524">
    <property type="term" value="F:ATP binding"/>
    <property type="evidence" value="ECO:0007669"/>
    <property type="project" value="UniProtKB-UniRule"/>
</dbReference>
<dbReference type="InterPro" id="IPR030677">
    <property type="entry name" value="Nnr"/>
</dbReference>
<dbReference type="SUPFAM" id="SSF64153">
    <property type="entry name" value="YjeF N-terminal domain-like"/>
    <property type="match status" value="1"/>
</dbReference>
<keyword evidence="5 18" id="KW-0479">Metal-binding</keyword>
<dbReference type="PANTHER" id="PTHR12592">
    <property type="entry name" value="ATP-DEPENDENT (S)-NAD(P)H-HYDRATE DEHYDRATASE FAMILY MEMBER"/>
    <property type="match status" value="1"/>
</dbReference>
<comment type="cofactor">
    <cofactor evidence="17">
        <name>Mg(2+)</name>
        <dbReference type="ChEBI" id="CHEBI:18420"/>
    </cofactor>
</comment>
<dbReference type="InterPro" id="IPR004443">
    <property type="entry name" value="YjeF_N_dom"/>
</dbReference>
<evidence type="ECO:0000256" key="18">
    <source>
        <dbReference type="HAMAP-Rule" id="MF_01966"/>
    </source>
</evidence>
<comment type="cofactor">
    <cofactor evidence="18 19">
        <name>K(+)</name>
        <dbReference type="ChEBI" id="CHEBI:29103"/>
    </cofactor>
    <text evidence="18 19">Binds 1 potassium ion per subunit.</text>
</comment>
<feature type="binding site" evidence="17">
    <location>
        <begin position="420"/>
        <end position="424"/>
    </location>
    <ligand>
        <name>AMP</name>
        <dbReference type="ChEBI" id="CHEBI:456215"/>
    </ligand>
</feature>
<accession>A0A7J3JR80</accession>
<protein>
    <recommendedName>
        <fullName evidence="19">Bifunctional NAD(P)H-hydrate repair enzyme</fullName>
    </recommendedName>
    <alternativeName>
        <fullName evidence="19">Nicotinamide nucleotide repair protein</fullName>
    </alternativeName>
    <domain>
        <recommendedName>
            <fullName evidence="19">ADP-dependent (S)-NAD(P)H-hydrate dehydratase</fullName>
            <ecNumber evidence="19">4.2.1.136</ecNumber>
        </recommendedName>
        <alternativeName>
            <fullName evidence="19">ADP-dependent NAD(P)HX dehydratase</fullName>
        </alternativeName>
    </domain>
    <domain>
        <recommendedName>
            <fullName evidence="19">NAD(P)H-hydrate epimerase</fullName>
            <ecNumber evidence="19">5.1.99.6</ecNumber>
        </recommendedName>
    </domain>
</protein>
<evidence type="ECO:0000256" key="14">
    <source>
        <dbReference type="ARBA" id="ARBA00025153"/>
    </source>
</evidence>
<feature type="binding site" evidence="18">
    <location>
        <position position="166"/>
    </location>
    <ligand>
        <name>K(+)</name>
        <dbReference type="ChEBI" id="CHEBI:29103"/>
    </ligand>
</feature>
<evidence type="ECO:0000313" key="23">
    <source>
        <dbReference type="EMBL" id="HGQ18154.1"/>
    </source>
</evidence>
<feature type="domain" description="YjeF C-terminal" evidence="20">
    <location>
        <begin position="224"/>
        <end position="510"/>
    </location>
</feature>
<feature type="binding site" evidence="18">
    <location>
        <begin position="134"/>
        <end position="140"/>
    </location>
    <ligand>
        <name>(6S)-NADPHX</name>
        <dbReference type="ChEBI" id="CHEBI:64076"/>
    </ligand>
</feature>
<dbReference type="PROSITE" id="PS51383">
    <property type="entry name" value="YJEF_C_3"/>
    <property type="match status" value="1"/>
</dbReference>
<dbReference type="NCBIfam" id="TIGR00197">
    <property type="entry name" value="yjeF_nterm"/>
    <property type="match status" value="1"/>
</dbReference>
<evidence type="ECO:0000256" key="15">
    <source>
        <dbReference type="ARBA" id="ARBA00048238"/>
    </source>
</evidence>
<feature type="binding site" evidence="17">
    <location>
        <position position="332"/>
    </location>
    <ligand>
        <name>(6S)-NADPHX</name>
        <dbReference type="ChEBI" id="CHEBI:64076"/>
    </ligand>
</feature>
<keyword evidence="8 17" id="KW-0521">NADP</keyword>
<comment type="subunit">
    <text evidence="17">Homotetramer.</text>
</comment>
<dbReference type="GO" id="GO:0110051">
    <property type="term" value="P:metabolite repair"/>
    <property type="evidence" value="ECO:0007669"/>
    <property type="project" value="TreeGrafter"/>
</dbReference>
<dbReference type="GO" id="GO:0046496">
    <property type="term" value="P:nicotinamide nucleotide metabolic process"/>
    <property type="evidence" value="ECO:0007669"/>
    <property type="project" value="UniProtKB-UniRule"/>
</dbReference>
<dbReference type="Pfam" id="PF01256">
    <property type="entry name" value="Carb_kinase"/>
    <property type="match status" value="1"/>
</dbReference>
<dbReference type="EC" id="4.2.1.136" evidence="19"/>
<evidence type="ECO:0000256" key="2">
    <source>
        <dbReference type="ARBA" id="ARBA00000909"/>
    </source>
</evidence>
<evidence type="ECO:0000256" key="1">
    <source>
        <dbReference type="ARBA" id="ARBA00000013"/>
    </source>
</evidence>
<keyword evidence="12 17" id="KW-0456">Lyase</keyword>
<evidence type="ECO:0000256" key="19">
    <source>
        <dbReference type="PIRNR" id="PIRNR017184"/>
    </source>
</evidence>
<evidence type="ECO:0000259" key="20">
    <source>
        <dbReference type="PROSITE" id="PS51383"/>
    </source>
</evidence>
<feature type="binding site" evidence="18">
    <location>
        <position position="59"/>
    </location>
    <ligand>
        <name>K(+)</name>
        <dbReference type="ChEBI" id="CHEBI:29103"/>
    </ligand>
</feature>
<feature type="binding site" evidence="18">
    <location>
        <begin position="58"/>
        <end position="62"/>
    </location>
    <ligand>
        <name>(6S)-NADPHX</name>
        <dbReference type="ChEBI" id="CHEBI:64076"/>
    </ligand>
</feature>
<evidence type="ECO:0000256" key="16">
    <source>
        <dbReference type="ARBA" id="ARBA00049209"/>
    </source>
</evidence>
<evidence type="ECO:0000256" key="13">
    <source>
        <dbReference type="ARBA" id="ARBA00023268"/>
    </source>
</evidence>
<comment type="function">
    <text evidence="18">Catalyzes the epimerization of the S- and R-forms of NAD(P)HX, a damaged form of NAD(P)H that is a result of enzymatic or heat-dependent hydration. This is a prerequisite for the S-specific NAD(P)H-hydrate dehydratase to allow the repair of both epimers of NAD(P)HX.</text>
</comment>
<dbReference type="GO" id="GO:0052856">
    <property type="term" value="F:NAD(P)HX epimerase activity"/>
    <property type="evidence" value="ECO:0007669"/>
    <property type="project" value="UniProtKB-UniRule"/>
</dbReference>
<organism evidence="23">
    <name type="scientific">Ignisphaera aggregans</name>
    <dbReference type="NCBI Taxonomy" id="334771"/>
    <lineage>
        <taxon>Archaea</taxon>
        <taxon>Thermoproteota</taxon>
        <taxon>Thermoprotei</taxon>
        <taxon>Desulfurococcales</taxon>
        <taxon>Desulfurococcaceae</taxon>
        <taxon>Ignisphaera</taxon>
    </lineage>
</organism>
<dbReference type="Gene3D" id="3.40.1190.20">
    <property type="match status" value="1"/>
</dbReference>
<keyword evidence="6 17" id="KW-0547">Nucleotide-binding</keyword>
<proteinExistence type="inferred from homology"/>
<dbReference type="PIRSF" id="PIRSF017184">
    <property type="entry name" value="Nnr"/>
    <property type="match status" value="1"/>
</dbReference>
<comment type="function">
    <text evidence="14 19">Bifunctional enzyme that catalyzes the epimerization of the S- and R-forms of NAD(P)HX and the dehydration of the S-form of NAD(P)HX at the expense of ADP, which is converted to AMP. This allows the repair of both epimers of NAD(P)HX, a damaged form of NAD(P)H that is a result of enzymatic or heat-dependent hydration.</text>
</comment>
<keyword evidence="13" id="KW-0511">Multifunctional enzyme</keyword>
<evidence type="ECO:0000256" key="8">
    <source>
        <dbReference type="ARBA" id="ARBA00022857"/>
    </source>
</evidence>
<dbReference type="InterPro" id="IPR017953">
    <property type="entry name" value="Carbohydrate_kinase_pred_CS"/>
</dbReference>
<gene>
    <name evidence="17" type="primary">nnrD</name>
    <name evidence="18" type="synonym">nnrE</name>
    <name evidence="22" type="ORF">ENT87_05800</name>
    <name evidence="23" type="ORF">ENU30_04175</name>
</gene>
<comment type="similarity">
    <text evidence="4 19">In the C-terminal section; belongs to the NnrD/CARKD family.</text>
</comment>
<reference evidence="23" key="1">
    <citation type="journal article" date="2020" name="mSystems">
        <title>Genome- and Community-Level Interaction Insights into Carbon Utilization and Element Cycling Functions of Hydrothermarchaeota in Hydrothermal Sediment.</title>
        <authorList>
            <person name="Zhou Z."/>
            <person name="Liu Y."/>
            <person name="Xu W."/>
            <person name="Pan J."/>
            <person name="Luo Z.H."/>
            <person name="Li M."/>
        </authorList>
    </citation>
    <scope>NUCLEOTIDE SEQUENCE [LARGE SCALE GENOMIC DNA]</scope>
    <source>
        <strain evidence="22">SpSt-618</strain>
        <strain evidence="23">SpSt-657</strain>
    </source>
</reference>
<keyword evidence="10 17" id="KW-0520">NAD</keyword>
<dbReference type="GO" id="GO:0046872">
    <property type="term" value="F:metal ion binding"/>
    <property type="evidence" value="ECO:0007669"/>
    <property type="project" value="UniProtKB-UniRule"/>
</dbReference>
<feature type="binding site" evidence="17">
    <location>
        <position position="450"/>
    </location>
    <ligand>
        <name>(6S)-NADPHX</name>
        <dbReference type="ChEBI" id="CHEBI:64076"/>
    </ligand>
</feature>
<dbReference type="PANTHER" id="PTHR12592:SF0">
    <property type="entry name" value="ATP-DEPENDENT (S)-NAD(P)H-HYDRATE DEHYDRATASE"/>
    <property type="match status" value="1"/>
</dbReference>
<evidence type="ECO:0000256" key="11">
    <source>
        <dbReference type="ARBA" id="ARBA00023235"/>
    </source>
</evidence>
<evidence type="ECO:0000256" key="17">
    <source>
        <dbReference type="HAMAP-Rule" id="MF_01965"/>
    </source>
</evidence>
<dbReference type="EMBL" id="DTBZ01000080">
    <property type="protein sequence ID" value="HGQ18154.1"/>
    <property type="molecule type" value="Genomic_DNA"/>
</dbReference>
<dbReference type="InterPro" id="IPR000631">
    <property type="entry name" value="CARKD"/>
</dbReference>
<dbReference type="EC" id="5.1.99.6" evidence="19"/>
<comment type="similarity">
    <text evidence="18">Belongs to the NnrE/AIBP family.</text>
</comment>
<comment type="caution">
    <text evidence="18">Lacks conserved residue(s) required for the propagation of feature annotation.</text>
</comment>
<sequence>MKICSVAEMRKIDEDALRIFGVDHRLLMEDAGTAIYSVILENIGVHGKKFLVVAGTGNNGGDALVAARRIFSGGGSVRVFIVGDPSKFTELTKINFEIIKNFGIPIDFIRDQNDLQKLIDGLKWCDALVVGIIGIGLKDEVKGIHRSVIETINGSGKPVVSVDIPSGIGGDNGKIYGVAIRSTYTVTFGLPKYGNILYPGYSYCGKLYISHLSYPPQLYSSIKAEFNTPIPLPERIRWGHKGTFGKFLAIAGSRYYYGAPYYVSYSFLRAGGGYSRLATPKSIVPTIAAKCNEVVYIPLEETSEGSISKTNYSYIMEIIDRFDIDIVALGPGTSLNEETQQLIIELTESIDRPVIIDGDGITAIARNLDVLKRRKVPPILTPHLVEFSRVSGIDIKDIQEDPINIVRNIARELNIYIVLKGAHSIIGYPDGYIYINMTGNPGMAKAGSGDVLTGTIAAMYGIGYRDLGNALRMGVLVHGLAGDLAADAIGEDGVTPDDILSYLPHAVKILRNNPNYIIERYIPKIV</sequence>
<dbReference type="SUPFAM" id="SSF53613">
    <property type="entry name" value="Ribokinase-like"/>
    <property type="match status" value="1"/>
</dbReference>
<comment type="caution">
    <text evidence="23">The sequence shown here is derived from an EMBL/GenBank/DDBJ whole genome shotgun (WGS) entry which is preliminary data.</text>
</comment>
<name>A0A7J3JR80_9CREN</name>
<keyword evidence="11 18" id="KW-0413">Isomerase</keyword>
<dbReference type="PROSITE" id="PS51385">
    <property type="entry name" value="YJEF_N"/>
    <property type="match status" value="1"/>
</dbReference>
<comment type="similarity">
    <text evidence="3 19">In the N-terminal section; belongs to the NnrE/AIBP family.</text>
</comment>
<comment type="function">
    <text evidence="17">Catalyzes the dehydration of the S-form of NAD(P)HX at the expense of ADP, which is converted to AMP. Together with NAD(P)HX epimerase, which catalyzes the epimerization of the S- and R-forms, the enzyme allows the repair of both epimers of NAD(P)HX, a damaged form of NAD(P)H that is a result of enzymatic or heat-dependent hydration.</text>
</comment>
<dbReference type="Gene3D" id="3.40.50.10260">
    <property type="entry name" value="YjeF N-terminal domain"/>
    <property type="match status" value="1"/>
</dbReference>
<dbReference type="Pfam" id="PF03853">
    <property type="entry name" value="YjeF_N"/>
    <property type="match status" value="1"/>
</dbReference>
<dbReference type="EMBL" id="DTAI01000168">
    <property type="protein sequence ID" value="HGN37042.1"/>
    <property type="molecule type" value="Genomic_DNA"/>
</dbReference>
<evidence type="ECO:0000259" key="21">
    <source>
        <dbReference type="PROSITE" id="PS51385"/>
    </source>
</evidence>
<dbReference type="NCBIfam" id="TIGR00196">
    <property type="entry name" value="yjeF_cterm"/>
    <property type="match status" value="1"/>
</dbReference>
<feature type="binding site" evidence="17">
    <location>
        <position position="449"/>
    </location>
    <ligand>
        <name>AMP</name>
        <dbReference type="ChEBI" id="CHEBI:456215"/>
    </ligand>
</feature>
<evidence type="ECO:0000256" key="5">
    <source>
        <dbReference type="ARBA" id="ARBA00022723"/>
    </source>
</evidence>
<keyword evidence="7 17" id="KW-0067">ATP-binding</keyword>
<evidence type="ECO:0000256" key="3">
    <source>
        <dbReference type="ARBA" id="ARBA00006001"/>
    </source>
</evidence>
<comment type="catalytic activity">
    <reaction evidence="1 18 19">
        <text>(6R)-NADHX = (6S)-NADHX</text>
        <dbReference type="Rhea" id="RHEA:32215"/>
        <dbReference type="ChEBI" id="CHEBI:64074"/>
        <dbReference type="ChEBI" id="CHEBI:64075"/>
        <dbReference type="EC" id="5.1.99.6"/>
    </reaction>
</comment>
<dbReference type="PROSITE" id="PS01050">
    <property type="entry name" value="YJEF_C_2"/>
    <property type="match status" value="1"/>
</dbReference>
<feature type="binding site" evidence="17">
    <location>
        <position position="383"/>
    </location>
    <ligand>
        <name>(6S)-NADPHX</name>
        <dbReference type="ChEBI" id="CHEBI:64076"/>
    </ligand>
</feature>
<comment type="catalytic activity">
    <reaction evidence="15 17 19">
        <text>(6S)-NADHX + ADP = AMP + phosphate + NADH + H(+)</text>
        <dbReference type="Rhea" id="RHEA:32223"/>
        <dbReference type="ChEBI" id="CHEBI:15378"/>
        <dbReference type="ChEBI" id="CHEBI:43474"/>
        <dbReference type="ChEBI" id="CHEBI:57945"/>
        <dbReference type="ChEBI" id="CHEBI:64074"/>
        <dbReference type="ChEBI" id="CHEBI:456215"/>
        <dbReference type="ChEBI" id="CHEBI:456216"/>
        <dbReference type="EC" id="4.2.1.136"/>
    </reaction>
</comment>
<dbReference type="GO" id="GO:0052855">
    <property type="term" value="F:ADP-dependent NAD(P)H-hydrate dehydratase activity"/>
    <property type="evidence" value="ECO:0007669"/>
    <property type="project" value="UniProtKB-UniRule"/>
</dbReference>
<evidence type="ECO:0000256" key="4">
    <source>
        <dbReference type="ARBA" id="ARBA00009524"/>
    </source>
</evidence>
<evidence type="ECO:0000256" key="7">
    <source>
        <dbReference type="ARBA" id="ARBA00022840"/>
    </source>
</evidence>
<dbReference type="InterPro" id="IPR029056">
    <property type="entry name" value="Ribokinase-like"/>
</dbReference>
<feature type="binding site" evidence="17">
    <location>
        <position position="259"/>
    </location>
    <ligand>
        <name>(6S)-NADPHX</name>
        <dbReference type="ChEBI" id="CHEBI:64076"/>
    </ligand>
</feature>
<dbReference type="HAMAP" id="MF_01966">
    <property type="entry name" value="NADHX_epimerase"/>
    <property type="match status" value="1"/>
</dbReference>
<evidence type="ECO:0000313" key="22">
    <source>
        <dbReference type="EMBL" id="HGN37042.1"/>
    </source>
</evidence>
<feature type="binding site" evidence="18">
    <location>
        <position position="163"/>
    </location>
    <ligand>
        <name>(6S)-NADPHX</name>
        <dbReference type="ChEBI" id="CHEBI:64076"/>
    </ligand>
</feature>
<keyword evidence="9 18" id="KW-0630">Potassium</keyword>
<evidence type="ECO:0000256" key="6">
    <source>
        <dbReference type="ARBA" id="ARBA00022741"/>
    </source>
</evidence>
<dbReference type="HAMAP" id="MF_01965">
    <property type="entry name" value="NADHX_dehydratase"/>
    <property type="match status" value="1"/>
</dbReference>